<dbReference type="Gene3D" id="1.20.5.100">
    <property type="entry name" value="Cytochrome c1, transmembrane anchor, C-terminal"/>
    <property type="match status" value="1"/>
</dbReference>
<evidence type="ECO:0000256" key="23">
    <source>
        <dbReference type="SAM" id="Phobius"/>
    </source>
</evidence>
<evidence type="ECO:0000256" key="11">
    <source>
        <dbReference type="ARBA" id="ARBA00022842"/>
    </source>
</evidence>
<dbReference type="GO" id="GO:0009986">
    <property type="term" value="C:cell surface"/>
    <property type="evidence" value="ECO:0007669"/>
    <property type="project" value="TreeGrafter"/>
</dbReference>
<dbReference type="GO" id="GO:0030335">
    <property type="term" value="P:positive regulation of cell migration"/>
    <property type="evidence" value="ECO:0007669"/>
    <property type="project" value="UniProtKB-ARBA"/>
</dbReference>
<evidence type="ECO:0000256" key="1">
    <source>
        <dbReference type="ARBA" id="ARBA00004121"/>
    </source>
</evidence>
<evidence type="ECO:0000256" key="6">
    <source>
        <dbReference type="ARBA" id="ARBA00022692"/>
    </source>
</evidence>
<evidence type="ECO:0000256" key="4">
    <source>
        <dbReference type="ARBA" id="ARBA00022536"/>
    </source>
</evidence>
<feature type="disulfide bond" evidence="21">
    <location>
        <begin position="255"/>
        <end position="262"/>
    </location>
</feature>
<feature type="disulfide bond" evidence="21">
    <location>
        <begin position="649"/>
        <end position="680"/>
    </location>
</feature>
<dbReference type="InterPro" id="IPR036349">
    <property type="entry name" value="Integrin_bsu_tail_dom_sf"/>
</dbReference>
<dbReference type="Pfam" id="PF23105">
    <property type="entry name" value="EGF_integrin"/>
    <property type="match status" value="1"/>
</dbReference>
<feature type="disulfide bond" evidence="21">
    <location>
        <begin position="719"/>
        <end position="791"/>
    </location>
</feature>
<dbReference type="InterPro" id="IPR032695">
    <property type="entry name" value="Integrin_dom_sf"/>
</dbReference>
<dbReference type="PROSITE" id="PS00243">
    <property type="entry name" value="I_EGF_1"/>
    <property type="match status" value="1"/>
</dbReference>
<feature type="disulfide bond" evidence="21">
    <location>
        <begin position="688"/>
        <end position="736"/>
    </location>
</feature>
<dbReference type="AlphaFoldDB" id="A0A060XTN5"/>
<dbReference type="Pfam" id="PF07965">
    <property type="entry name" value="Integrin_B_tail"/>
    <property type="match status" value="1"/>
</dbReference>
<feature type="disulfide bond" evidence="21">
    <location>
        <begin position="511"/>
        <end position="760"/>
    </location>
</feature>
<protein>
    <recommendedName>
        <fullName evidence="22">Integrin beta</fullName>
    </recommendedName>
</protein>
<keyword evidence="5" id="KW-0597">Phosphoprotein</keyword>
<dbReference type="InterPro" id="IPR057073">
    <property type="entry name" value="EGF_integrin_2"/>
</dbReference>
<dbReference type="InterPro" id="IPR014836">
    <property type="entry name" value="Integrin_bsu_cyt_dom"/>
</dbReference>
<dbReference type="GO" id="GO:0016477">
    <property type="term" value="P:cell migration"/>
    <property type="evidence" value="ECO:0007669"/>
    <property type="project" value="TreeGrafter"/>
</dbReference>
<feature type="disulfide bond" evidence="21">
    <location>
        <begin position="310"/>
        <end position="378"/>
    </location>
</feature>
<evidence type="ECO:0000256" key="15">
    <source>
        <dbReference type="ARBA" id="ARBA00023037"/>
    </source>
</evidence>
<evidence type="ECO:0000256" key="12">
    <source>
        <dbReference type="ARBA" id="ARBA00022889"/>
    </source>
</evidence>
<evidence type="ECO:0000259" key="26">
    <source>
        <dbReference type="SMART" id="SM01241"/>
    </source>
</evidence>
<evidence type="ECO:0000256" key="17">
    <source>
        <dbReference type="ARBA" id="ARBA00023157"/>
    </source>
</evidence>
<feature type="disulfide bond" evidence="21">
    <location>
        <begin position="686"/>
        <end position="691"/>
    </location>
</feature>
<dbReference type="PaxDb" id="8022-A0A060XTN5"/>
<comment type="similarity">
    <text evidence="2 22">Belongs to the integrin beta chain family.</text>
</comment>
<dbReference type="FunFam" id="2.10.25.10:FF:000075">
    <property type="entry name" value="Integrin beta"/>
    <property type="match status" value="1"/>
</dbReference>
<dbReference type="Gene3D" id="4.10.1240.30">
    <property type="match status" value="1"/>
</dbReference>
<feature type="domain" description="Integrin beta subunit cytoplasmic" evidence="26">
    <location>
        <begin position="820"/>
        <end position="866"/>
    </location>
</feature>
<dbReference type="InterPro" id="IPR040622">
    <property type="entry name" value="EGF_integrin_1"/>
</dbReference>
<feature type="disulfide bond" evidence="21">
    <location>
        <begin position="647"/>
        <end position="652"/>
    </location>
</feature>
<evidence type="ECO:0000259" key="25">
    <source>
        <dbReference type="SMART" id="SM00423"/>
    </source>
</evidence>
<evidence type="ECO:0000256" key="2">
    <source>
        <dbReference type="ARBA" id="ARBA00007449"/>
    </source>
</evidence>
<dbReference type="GO" id="GO:0070527">
    <property type="term" value="P:platelet aggregation"/>
    <property type="evidence" value="ECO:0007669"/>
    <property type="project" value="TreeGrafter"/>
</dbReference>
<keyword evidence="18" id="KW-0325">Glycoprotein</keyword>
<keyword evidence="12 22" id="KW-0130">Cell adhesion</keyword>
<feature type="disulfide bond" evidence="21">
    <location>
        <begin position="553"/>
        <end position="565"/>
    </location>
</feature>
<feature type="disulfide bond" evidence="21">
    <location>
        <begin position="562"/>
        <end position="600"/>
    </location>
</feature>
<keyword evidence="17 21" id="KW-1015">Disulfide bond</keyword>
<dbReference type="PROSITE" id="PS52047">
    <property type="entry name" value="I_EGF_2"/>
    <property type="match status" value="3"/>
</dbReference>
<dbReference type="EMBL" id="FR906063">
    <property type="protein sequence ID" value="CDQ82866.1"/>
    <property type="molecule type" value="Genomic_DNA"/>
</dbReference>
<keyword evidence="19" id="KW-0628">Postsynaptic cell membrane</keyword>
<dbReference type="GO" id="GO:0001968">
    <property type="term" value="F:fibronectin binding"/>
    <property type="evidence" value="ECO:0007669"/>
    <property type="project" value="TreeGrafter"/>
</dbReference>
<dbReference type="FunFam" id="2.10.25.10:FF:000036">
    <property type="entry name" value="Integrin beta"/>
    <property type="match status" value="1"/>
</dbReference>
<name>A0A060XTN5_ONCMY</name>
<dbReference type="GO" id="GO:0046872">
    <property type="term" value="F:metal ion binding"/>
    <property type="evidence" value="ECO:0007669"/>
    <property type="project" value="UniProtKB-KW"/>
</dbReference>
<evidence type="ECO:0000256" key="10">
    <source>
        <dbReference type="ARBA" id="ARBA00022837"/>
    </source>
</evidence>
<dbReference type="GO" id="GO:0033627">
    <property type="term" value="P:cell adhesion mediated by integrin"/>
    <property type="evidence" value="ECO:0007669"/>
    <property type="project" value="TreeGrafter"/>
</dbReference>
<keyword evidence="16 23" id="KW-0472">Membrane</keyword>
<evidence type="ECO:0000259" key="27">
    <source>
        <dbReference type="SMART" id="SM01242"/>
    </source>
</evidence>
<evidence type="ECO:0000256" key="13">
    <source>
        <dbReference type="ARBA" id="ARBA00022989"/>
    </source>
</evidence>
<dbReference type="SMART" id="SM01241">
    <property type="entry name" value="Integrin_b_cyt"/>
    <property type="match status" value="1"/>
</dbReference>
<feature type="disulfide bond" evidence="21">
    <location>
        <begin position="665"/>
        <end position="672"/>
    </location>
</feature>
<evidence type="ECO:0000313" key="29">
    <source>
        <dbReference type="Proteomes" id="UP000193380"/>
    </source>
</evidence>
<feature type="disulfide bond" evidence="21">
    <location>
        <begin position="91"/>
        <end position="127"/>
    </location>
</feature>
<sequence length="867" mass="95638">MGARGSTDTHSRLKPGSQFQFASCDWENKPKLLIQEVEQAEKVKQSVLTRLSNMGTFLDRLWIFSGLLLASSEVLGSNICTSRGVSTCRQCLAIHPSCAWCFKEEFGQGGSSVSRCDLKQNLLDGGCTKGELEFPFSTLSVQENTPLSDKASGAADDVTQIRPQKLSLTLRPDDARRFTVTVKQVEDYPVDLYYLMDLSYSMKDDLARLRSLGNQLAAAMGRTTSNLRMGFGAFVDKPLSPYMYTYPEEAISNPCYGIQTRCLPQFGYKHVLSLTKQVERFTEEVAKQQVSRNRDSPEGGFDAVIQAVVCKVIQLKSEWLKTSFNDSNISVCKLLTSTDNIGWRGDASHLLVFTTDATTHIALDGRLAGLVQPNDGHCHIDRDNNYDKSSTLDYPSLALITEKMSENNINLIFAVTNNVMPLYQNYSQLIPGTTVGTLSDDSGNVIQLILDAYERIRSKVELELLGVPEELALSFNATCLNGELIQGLKSCSGLKIGDTVSFSVEARLRGCPKEKNRTFTIKPVGFKDALEVTVHFACGCDCEATAQPESPLCNQGNGTYECGVCQCHPGRLGDRCECADGDYRPSDQGNCSPKPDDPICSGRGNCVCGQCSCHTSGFGKVWGKYCECDDFNCLRFKGEICSGHGKCDCGFCKCGSDWMGENCNCTTRTDTCMSSMGLLCSGRGQCVCGACECTQPGAYGTTCERCPTCPDACSIKKECVECKHFKRGRLFEEKSCGRICRDEIQKVEELVFYEKNAVNCTYKDENDCVERFQYYEDASGKSILYVMEPDCPKGPDILVVLMAVAGAILFLGLAGLLIWKLLVTIHDRREFAKFEEERAKAKWDTANNPLYKGATTTFTNVTYRGNS</sequence>
<feature type="disulfide bond" evidence="21">
    <location>
        <begin position="706"/>
        <end position="709"/>
    </location>
</feature>
<feature type="disulfide bond" evidence="21">
    <location>
        <begin position="713"/>
        <end position="722"/>
    </location>
</feature>
<evidence type="ECO:0000256" key="5">
    <source>
        <dbReference type="ARBA" id="ARBA00022553"/>
    </source>
</evidence>
<keyword evidence="15 22" id="KW-0401">Integrin</keyword>
<dbReference type="SMART" id="SM00187">
    <property type="entry name" value="INB"/>
    <property type="match status" value="1"/>
</dbReference>
<feature type="transmembrane region" description="Helical" evidence="23">
    <location>
        <begin position="797"/>
        <end position="819"/>
    </location>
</feature>
<evidence type="ECO:0000256" key="14">
    <source>
        <dbReference type="ARBA" id="ARBA00023018"/>
    </source>
</evidence>
<feature type="disulfide bond" evidence="21">
    <location>
        <begin position="578"/>
        <end position="591"/>
    </location>
</feature>
<feature type="disulfide bond" evidence="21">
    <location>
        <begin position="628"/>
        <end position="633"/>
    </location>
</feature>
<dbReference type="FunFam" id="1.20.5.100:FF:000002">
    <property type="entry name" value="Integrin beta"/>
    <property type="match status" value="1"/>
</dbReference>
<gene>
    <name evidence="28" type="ORF">GSONMT00023039001</name>
</gene>
<feature type="domain" description="Integrin beta subunit VWA" evidence="24">
    <location>
        <begin position="87"/>
        <end position="540"/>
    </location>
</feature>
<evidence type="ECO:0000256" key="18">
    <source>
        <dbReference type="ARBA" id="ARBA00023180"/>
    </source>
</evidence>
<dbReference type="InterPro" id="IPR002369">
    <property type="entry name" value="Integrin_bsu_VWA"/>
</dbReference>
<dbReference type="GO" id="GO:0007160">
    <property type="term" value="P:cell-matrix adhesion"/>
    <property type="evidence" value="ECO:0007669"/>
    <property type="project" value="TreeGrafter"/>
</dbReference>
<dbReference type="Gene3D" id="2.10.25.10">
    <property type="entry name" value="Laminin"/>
    <property type="match status" value="4"/>
</dbReference>
<dbReference type="InterPro" id="IPR012896">
    <property type="entry name" value="Integrin_bsu_tail"/>
</dbReference>
<keyword evidence="11" id="KW-0460">Magnesium</keyword>
<dbReference type="PIRSF" id="PIRSF002512">
    <property type="entry name" value="Integrin_B"/>
    <property type="match status" value="1"/>
</dbReference>
<dbReference type="Pfam" id="PF00362">
    <property type="entry name" value="Integrin_beta"/>
    <property type="match status" value="2"/>
</dbReference>
<dbReference type="SUPFAM" id="SSF69179">
    <property type="entry name" value="Integrin domains"/>
    <property type="match status" value="1"/>
</dbReference>
<dbReference type="SUPFAM" id="SSF103575">
    <property type="entry name" value="Plexin repeat"/>
    <property type="match status" value="1"/>
</dbReference>
<dbReference type="GO" id="GO:0008284">
    <property type="term" value="P:positive regulation of cell population proliferation"/>
    <property type="evidence" value="ECO:0007669"/>
    <property type="project" value="UniProtKB-ARBA"/>
</dbReference>
<feature type="disulfide bond" evidence="21">
    <location>
        <begin position="606"/>
        <end position="611"/>
    </location>
</feature>
<evidence type="ECO:0000256" key="3">
    <source>
        <dbReference type="ARBA" id="ARBA00022475"/>
    </source>
</evidence>
<dbReference type="SMART" id="SM00423">
    <property type="entry name" value="PSI"/>
    <property type="match status" value="1"/>
</dbReference>
<keyword evidence="3" id="KW-1003">Cell membrane</keyword>
<dbReference type="FunFam" id="4.10.1240.30:FF:000001">
    <property type="entry name" value="Integrin beta"/>
    <property type="match status" value="1"/>
</dbReference>
<dbReference type="GO" id="GO:0045124">
    <property type="term" value="P:regulation of bone resorption"/>
    <property type="evidence" value="ECO:0007669"/>
    <property type="project" value="UniProtKB-ARBA"/>
</dbReference>
<keyword evidence="7" id="KW-0479">Metal-binding</keyword>
<evidence type="ECO:0000256" key="22">
    <source>
        <dbReference type="RuleBase" id="RU000633"/>
    </source>
</evidence>
<accession>A0A060XTN5</accession>
<feature type="disulfide bond" evidence="21">
    <location>
        <begin position="608"/>
        <end position="641"/>
    </location>
</feature>
<dbReference type="Pfam" id="PF08725">
    <property type="entry name" value="Integrin_b_cyt"/>
    <property type="match status" value="1"/>
</dbReference>
<feature type="domain" description="PSI" evidence="25">
    <location>
        <begin position="79"/>
        <end position="128"/>
    </location>
</feature>
<keyword evidence="9" id="KW-0677">Repeat</keyword>
<organism evidence="28 29">
    <name type="scientific">Oncorhynchus mykiss</name>
    <name type="common">Rainbow trout</name>
    <name type="synonym">Salmo gairdneri</name>
    <dbReference type="NCBI Taxonomy" id="8022"/>
    <lineage>
        <taxon>Eukaryota</taxon>
        <taxon>Metazoa</taxon>
        <taxon>Chordata</taxon>
        <taxon>Craniata</taxon>
        <taxon>Vertebrata</taxon>
        <taxon>Euteleostomi</taxon>
        <taxon>Actinopterygii</taxon>
        <taxon>Neopterygii</taxon>
        <taxon>Teleostei</taxon>
        <taxon>Protacanthopterygii</taxon>
        <taxon>Salmoniformes</taxon>
        <taxon>Salmonidae</taxon>
        <taxon>Salmoninae</taxon>
        <taxon>Oncorhynchus</taxon>
    </lineage>
</organism>
<reference evidence="28" key="1">
    <citation type="journal article" date="2014" name="Nat. Commun.">
        <title>The rainbow trout genome provides novel insights into evolution after whole-genome duplication in vertebrates.</title>
        <authorList>
            <person name="Berthelot C."/>
            <person name="Brunet F."/>
            <person name="Chalopin D."/>
            <person name="Juanchich A."/>
            <person name="Bernard M."/>
            <person name="Noel B."/>
            <person name="Bento P."/>
            <person name="Da Silva C."/>
            <person name="Labadie K."/>
            <person name="Alberti A."/>
            <person name="Aury J.M."/>
            <person name="Louis A."/>
            <person name="Dehais P."/>
            <person name="Bardou P."/>
            <person name="Montfort J."/>
            <person name="Klopp C."/>
            <person name="Cabau C."/>
            <person name="Gaspin C."/>
            <person name="Thorgaard G.H."/>
            <person name="Boussaha M."/>
            <person name="Quillet E."/>
            <person name="Guyomard R."/>
            <person name="Galiana D."/>
            <person name="Bobe J."/>
            <person name="Volff J.N."/>
            <person name="Genet C."/>
            <person name="Wincker P."/>
            <person name="Jaillon O."/>
            <person name="Roest Crollius H."/>
            <person name="Guiguen Y."/>
        </authorList>
    </citation>
    <scope>NUCLEOTIDE SEQUENCE [LARGE SCALE GENOMIC DNA]</scope>
</reference>
<evidence type="ECO:0000256" key="7">
    <source>
        <dbReference type="ARBA" id="ARBA00022723"/>
    </source>
</evidence>
<dbReference type="Pfam" id="PF07974">
    <property type="entry name" value="EGF_2"/>
    <property type="match status" value="1"/>
</dbReference>
<reference evidence="28" key="2">
    <citation type="submission" date="2014-03" db="EMBL/GenBank/DDBJ databases">
        <authorList>
            <person name="Genoscope - CEA"/>
        </authorList>
    </citation>
    <scope>NUCLEOTIDE SEQUENCE</scope>
</reference>
<dbReference type="InterPro" id="IPR016201">
    <property type="entry name" value="PSI"/>
</dbReference>
<dbReference type="InterPro" id="IPR013111">
    <property type="entry name" value="EGF_extracell"/>
</dbReference>
<dbReference type="GO" id="GO:0008305">
    <property type="term" value="C:integrin complex"/>
    <property type="evidence" value="ECO:0007669"/>
    <property type="project" value="TreeGrafter"/>
</dbReference>
<keyword evidence="6 22" id="KW-0812">Transmembrane</keyword>
<dbReference type="SMART" id="SM01242">
    <property type="entry name" value="Integrin_B_tail"/>
    <property type="match status" value="1"/>
</dbReference>
<dbReference type="PRINTS" id="PR01186">
    <property type="entry name" value="INTEGRINB"/>
</dbReference>
<dbReference type="Gene3D" id="3.40.50.410">
    <property type="entry name" value="von Willebrand factor, type A domain"/>
    <property type="match status" value="1"/>
</dbReference>
<dbReference type="InterPro" id="IPR033760">
    <property type="entry name" value="Integrin_beta_N"/>
</dbReference>
<dbReference type="PANTHER" id="PTHR10082:SF25">
    <property type="entry name" value="INTEGRIN BETA-3"/>
    <property type="match status" value="1"/>
</dbReference>
<feature type="disulfide bond" evidence="21">
    <location>
        <begin position="654"/>
        <end position="663"/>
    </location>
</feature>
<dbReference type="InterPro" id="IPR015812">
    <property type="entry name" value="Integrin_bsu"/>
</dbReference>
<dbReference type="GO" id="GO:0005925">
    <property type="term" value="C:focal adhesion"/>
    <property type="evidence" value="ECO:0007669"/>
    <property type="project" value="TreeGrafter"/>
</dbReference>
<evidence type="ECO:0000256" key="16">
    <source>
        <dbReference type="ARBA" id="ARBA00023136"/>
    </source>
</evidence>
<evidence type="ECO:0000256" key="19">
    <source>
        <dbReference type="ARBA" id="ARBA00023257"/>
    </source>
</evidence>
<evidence type="ECO:0000256" key="21">
    <source>
        <dbReference type="PIRSR" id="PIRSR002512-1"/>
    </source>
</evidence>
<comment type="subcellular location">
    <subcellularLocation>
        <location evidence="22">Cell membrane</location>
        <topology evidence="22">Single-pass type I membrane protein</topology>
    </subcellularLocation>
    <subcellularLocation>
        <location evidence="1">Cell projection</location>
        <location evidence="1">Lamellipodium membrane</location>
    </subcellularLocation>
    <subcellularLocation>
        <location evidence="20">Postsynaptic cell membrane</location>
        <topology evidence="20">Single-pass type I membrane protein</topology>
    </subcellularLocation>
</comment>
<feature type="disulfide bond" evidence="21">
    <location>
        <begin position="567"/>
        <end position="576"/>
    </location>
</feature>
<dbReference type="SUPFAM" id="SSF69687">
    <property type="entry name" value="Integrin beta tail domain"/>
    <property type="match status" value="1"/>
</dbReference>
<evidence type="ECO:0000256" key="20">
    <source>
        <dbReference type="ARBA" id="ARBA00035006"/>
    </source>
</evidence>
<feature type="disulfide bond" evidence="21">
    <location>
        <begin position="101"/>
        <end position="116"/>
    </location>
</feature>
<dbReference type="InterPro" id="IPR036465">
    <property type="entry name" value="vWFA_dom_sf"/>
</dbReference>
<dbReference type="GO" id="GO:0045211">
    <property type="term" value="C:postsynaptic membrane"/>
    <property type="evidence" value="ECO:0007669"/>
    <property type="project" value="UniProtKB-SubCell"/>
</dbReference>
<evidence type="ECO:0000313" key="28">
    <source>
        <dbReference type="EMBL" id="CDQ82866.1"/>
    </source>
</evidence>
<dbReference type="GO" id="GO:0070051">
    <property type="term" value="F:fibrinogen binding"/>
    <property type="evidence" value="ECO:0007669"/>
    <property type="project" value="TreeGrafter"/>
</dbReference>
<evidence type="ECO:0000256" key="8">
    <source>
        <dbReference type="ARBA" id="ARBA00022729"/>
    </source>
</evidence>
<feature type="disulfide bond" evidence="21">
    <location>
        <begin position="88"/>
        <end position="98"/>
    </location>
</feature>
<feature type="disulfide bond" evidence="21">
    <location>
        <begin position="479"/>
        <end position="491"/>
    </location>
</feature>
<evidence type="ECO:0000259" key="24">
    <source>
        <dbReference type="SMART" id="SM00187"/>
    </source>
</evidence>
<dbReference type="Proteomes" id="UP000193380">
    <property type="component" value="Unassembled WGS sequence"/>
</dbReference>
<feature type="disulfide bond" evidence="21">
    <location>
        <begin position="693"/>
        <end position="703"/>
    </location>
</feature>
<dbReference type="SUPFAM" id="SSF53300">
    <property type="entry name" value="vWA-like"/>
    <property type="match status" value="1"/>
</dbReference>
<dbReference type="STRING" id="8022.A0A060XTN5"/>
<dbReference type="SUPFAM" id="SSF57196">
    <property type="entry name" value="EGF/Laminin"/>
    <property type="match status" value="2"/>
</dbReference>
<dbReference type="Gene3D" id="2.60.40.1510">
    <property type="entry name" value="ntegrin, alpha v. Chain A, domain 3"/>
    <property type="match status" value="1"/>
</dbReference>
<keyword evidence="8" id="KW-0732">Signal</keyword>
<feature type="disulfide bond" evidence="21">
    <location>
        <begin position="740"/>
        <end position="768"/>
    </location>
</feature>
<keyword evidence="13 23" id="KW-1133">Transmembrane helix</keyword>
<dbReference type="FunFam" id="3.30.1680.10:FF:000002">
    <property type="entry name" value="Integrin beta"/>
    <property type="match status" value="1"/>
</dbReference>
<keyword evidence="4" id="KW-0245">EGF-like domain</keyword>
<dbReference type="InterPro" id="IPR057243">
    <property type="entry name" value="Integrin_I-EGF_CS"/>
</dbReference>
<dbReference type="Gene3D" id="3.30.1680.10">
    <property type="entry name" value="ligand-binding face of the semaphorins, domain 2"/>
    <property type="match status" value="1"/>
</dbReference>
<evidence type="ECO:0000256" key="9">
    <source>
        <dbReference type="ARBA" id="ARBA00022737"/>
    </source>
</evidence>
<feature type="disulfide bond" evidence="21">
    <location>
        <begin position="538"/>
        <end position="542"/>
    </location>
</feature>
<dbReference type="Pfam" id="PF17205">
    <property type="entry name" value="PSI_integrin"/>
    <property type="match status" value="1"/>
</dbReference>
<feature type="disulfide bond" evidence="21">
    <location>
        <begin position="80"/>
        <end position="540"/>
    </location>
</feature>
<dbReference type="GO" id="GO:0031258">
    <property type="term" value="C:lamellipodium membrane"/>
    <property type="evidence" value="ECO:0007669"/>
    <property type="project" value="UniProtKB-SubCell"/>
</dbReference>
<keyword evidence="14" id="KW-0770">Synapse</keyword>
<proteinExistence type="inferred from homology"/>
<dbReference type="PANTHER" id="PTHR10082">
    <property type="entry name" value="INTEGRIN BETA SUBUNIT"/>
    <property type="match status" value="1"/>
</dbReference>
<feature type="domain" description="Integrin beta subunit tail" evidence="27">
    <location>
        <begin position="713"/>
        <end position="796"/>
    </location>
</feature>
<feature type="disulfide bond" evidence="21">
    <location>
        <begin position="613"/>
        <end position="626"/>
    </location>
</feature>
<dbReference type="GO" id="GO:0005178">
    <property type="term" value="F:integrin binding"/>
    <property type="evidence" value="ECO:0007669"/>
    <property type="project" value="TreeGrafter"/>
</dbReference>
<keyword evidence="10" id="KW-0106">Calcium</keyword>
<dbReference type="Pfam" id="PF18372">
    <property type="entry name" value="I-EGF_1"/>
    <property type="match status" value="1"/>
</dbReference>
<dbReference type="GO" id="GO:0007229">
    <property type="term" value="P:integrin-mediated signaling pathway"/>
    <property type="evidence" value="ECO:0007669"/>
    <property type="project" value="UniProtKB-KW"/>
</dbReference>